<dbReference type="GO" id="GO:0005886">
    <property type="term" value="C:plasma membrane"/>
    <property type="evidence" value="ECO:0007669"/>
    <property type="project" value="UniProtKB-SubCell"/>
</dbReference>
<evidence type="ECO:0000256" key="7">
    <source>
        <dbReference type="SAM" id="Phobius"/>
    </source>
</evidence>
<feature type="transmembrane region" description="Helical" evidence="7">
    <location>
        <begin position="193"/>
        <end position="214"/>
    </location>
</feature>
<dbReference type="PANTHER" id="PTHR10590:SF4">
    <property type="entry name" value="SOLUTE CARRIER FAMILY 28 MEMBER 3"/>
    <property type="match status" value="1"/>
</dbReference>
<evidence type="ECO:0000259" key="10">
    <source>
        <dbReference type="Pfam" id="PF07670"/>
    </source>
</evidence>
<feature type="transmembrane region" description="Helical" evidence="7">
    <location>
        <begin position="305"/>
        <end position="326"/>
    </location>
</feature>
<keyword evidence="6 7" id="KW-0472">Membrane</keyword>
<sequence>MSGRVNEGYNGSSQEDVNALGLRWRANDVHLNEPRQEYNDDVGFNMEKLEEKIRDENMEDKNKLKDSDERMNPLYSAETMPKGNLITRGLLILREKIHDVRMKNQKIVQLLLRICILVLIVVYLGFVIKNWYNQGQPSLGWCGGTGILLLLIVFICWCLIYYKFMKPILFKRILGPCLTSDSTMKIHKVMSTASTSLIWILTICIFAFVIYDSYGYKRRLISFAGIFVFIFIAFIFSKQPILIPWRTVAVGTLMQYIVGLLAIRWNLGRDVFICVGNLVNSFLTFSYSGAQMVYGTELVNVQGVFAFQALSVIFFMSMIIQILFYLEWMQIVLKKMGWFIQTLMGTTVCESMNAVGSVFLGISEAPLLYKPYIKDLTRSEMHAVMVGGLSTTAGTVFAAYAALGANPTHILTASAMTSPAALMYAKILFPETENSKTDANNLEDYKSPDTSLLDAATQGALVGVNIVQGIIASVIAAVSFIAFANSMVGWFLSQAGVPDTDLEMLVAYALIPVAWIMGVKPDNCQEVARLLGIKTIVNEFVGYAELGKLKTQGILSARSEAIATYAMCSFANPGSVAILASNLLTLSPSQRTNITKVTVRAFFGAFITSLLTACVAGSLMPEEGYENFDAKSNI</sequence>
<feature type="domain" description="Concentrative nucleoside transporter C-terminal" evidence="9">
    <location>
        <begin position="409"/>
        <end position="617"/>
    </location>
</feature>
<organism evidence="11">
    <name type="scientific">Clastoptera arizonana</name>
    <name type="common">Arizona spittle bug</name>
    <dbReference type="NCBI Taxonomy" id="38151"/>
    <lineage>
        <taxon>Eukaryota</taxon>
        <taxon>Metazoa</taxon>
        <taxon>Ecdysozoa</taxon>
        <taxon>Arthropoda</taxon>
        <taxon>Hexapoda</taxon>
        <taxon>Insecta</taxon>
        <taxon>Pterygota</taxon>
        <taxon>Neoptera</taxon>
        <taxon>Paraneoptera</taxon>
        <taxon>Hemiptera</taxon>
        <taxon>Auchenorrhyncha</taxon>
        <taxon>Cercopoidea</taxon>
        <taxon>Clastopteridae</taxon>
        <taxon>Clastoptera</taxon>
    </lineage>
</organism>
<dbReference type="EMBL" id="GEDC01012252">
    <property type="protein sequence ID" value="JAS25046.1"/>
    <property type="molecule type" value="Transcribed_RNA"/>
</dbReference>
<feature type="transmembrane region" description="Helical" evidence="7">
    <location>
        <begin position="248"/>
        <end position="267"/>
    </location>
</feature>
<feature type="transmembrane region" description="Helical" evidence="7">
    <location>
        <begin position="470"/>
        <end position="492"/>
    </location>
</feature>
<evidence type="ECO:0000256" key="5">
    <source>
        <dbReference type="ARBA" id="ARBA00022989"/>
    </source>
</evidence>
<dbReference type="InterPro" id="IPR002668">
    <property type="entry name" value="CNT_N_dom"/>
</dbReference>
<dbReference type="Pfam" id="PF07662">
    <property type="entry name" value="Nucleos_tra2_C"/>
    <property type="match status" value="1"/>
</dbReference>
<comment type="similarity">
    <text evidence="2">Belongs to the concentrative nucleoside transporter (CNT) (TC 2.A.41) family.</text>
</comment>
<evidence type="ECO:0000259" key="9">
    <source>
        <dbReference type="Pfam" id="PF07662"/>
    </source>
</evidence>
<evidence type="ECO:0000256" key="3">
    <source>
        <dbReference type="ARBA" id="ARBA00022475"/>
    </source>
</evidence>
<dbReference type="PANTHER" id="PTHR10590">
    <property type="entry name" value="SODIUM/NUCLEOSIDE COTRANSPORTER"/>
    <property type="match status" value="1"/>
</dbReference>
<feature type="transmembrane region" description="Helical" evidence="7">
    <location>
        <begin position="338"/>
        <end position="362"/>
    </location>
</feature>
<dbReference type="InterPro" id="IPR008276">
    <property type="entry name" value="C_nuclsd_transpt"/>
</dbReference>
<feature type="transmembrane region" description="Helical" evidence="7">
    <location>
        <begin position="220"/>
        <end position="236"/>
    </location>
</feature>
<comment type="subcellular location">
    <subcellularLocation>
        <location evidence="1">Cell membrane</location>
        <topology evidence="1">Multi-pass membrane protein</topology>
    </subcellularLocation>
</comment>
<evidence type="ECO:0000256" key="6">
    <source>
        <dbReference type="ARBA" id="ARBA00023136"/>
    </source>
</evidence>
<dbReference type="InterPro" id="IPR011657">
    <property type="entry name" value="CNT_C_dom"/>
</dbReference>
<dbReference type="InterPro" id="IPR011642">
    <property type="entry name" value="Gate_dom"/>
</dbReference>
<keyword evidence="5 7" id="KW-1133">Transmembrane helix</keyword>
<dbReference type="Pfam" id="PF07670">
    <property type="entry name" value="Gate"/>
    <property type="match status" value="1"/>
</dbReference>
<protein>
    <recommendedName>
        <fullName evidence="12">Sodium/nucleoside cotransporter</fullName>
    </recommendedName>
</protein>
<evidence type="ECO:0000313" key="11">
    <source>
        <dbReference type="EMBL" id="JAS25046.1"/>
    </source>
</evidence>
<proteinExistence type="inferred from homology"/>
<feature type="transmembrane region" description="Helical" evidence="7">
    <location>
        <begin position="382"/>
        <end position="403"/>
    </location>
</feature>
<feature type="transmembrane region" description="Helical" evidence="7">
    <location>
        <begin position="504"/>
        <end position="521"/>
    </location>
</feature>
<reference evidence="11" key="1">
    <citation type="submission" date="2015-12" db="EMBL/GenBank/DDBJ databases">
        <title>De novo transcriptome assembly of four potential Pierce s Disease insect vectors from Arizona vineyards.</title>
        <authorList>
            <person name="Tassone E.E."/>
        </authorList>
    </citation>
    <scope>NUCLEOTIDE SEQUENCE</scope>
</reference>
<evidence type="ECO:0008006" key="12">
    <source>
        <dbReference type="Google" id="ProtNLM"/>
    </source>
</evidence>
<gene>
    <name evidence="11" type="ORF">g.12573</name>
</gene>
<feature type="domain" description="Nucleoside transporter/FeoB GTPase Gate" evidence="10">
    <location>
        <begin position="307"/>
        <end position="404"/>
    </location>
</feature>
<evidence type="ECO:0000256" key="1">
    <source>
        <dbReference type="ARBA" id="ARBA00004651"/>
    </source>
</evidence>
<dbReference type="AlphaFoldDB" id="A0A1B6DH82"/>
<evidence type="ECO:0000259" key="8">
    <source>
        <dbReference type="Pfam" id="PF01773"/>
    </source>
</evidence>
<keyword evidence="3" id="KW-1003">Cell membrane</keyword>
<name>A0A1B6DH82_9HEMI</name>
<feature type="domain" description="Concentrative nucleoside transporter N-terminal" evidence="8">
    <location>
        <begin position="224"/>
        <end position="296"/>
    </location>
</feature>
<keyword evidence="4 7" id="KW-0812">Transmembrane</keyword>
<feature type="transmembrane region" description="Helical" evidence="7">
    <location>
        <begin position="138"/>
        <end position="162"/>
    </location>
</feature>
<accession>A0A1B6DH82</accession>
<evidence type="ECO:0000256" key="4">
    <source>
        <dbReference type="ARBA" id="ARBA00022692"/>
    </source>
</evidence>
<feature type="transmembrane region" description="Helical" evidence="7">
    <location>
        <begin position="597"/>
        <end position="620"/>
    </location>
</feature>
<dbReference type="Pfam" id="PF01773">
    <property type="entry name" value="Nucleos_tra2_N"/>
    <property type="match status" value="1"/>
</dbReference>
<dbReference type="GO" id="GO:0005415">
    <property type="term" value="F:nucleoside:sodium symporter activity"/>
    <property type="evidence" value="ECO:0007669"/>
    <property type="project" value="TreeGrafter"/>
</dbReference>
<feature type="transmembrane region" description="Helical" evidence="7">
    <location>
        <begin position="110"/>
        <end position="132"/>
    </location>
</feature>
<evidence type="ECO:0000256" key="2">
    <source>
        <dbReference type="ARBA" id="ARBA00009033"/>
    </source>
</evidence>